<evidence type="ECO:0000313" key="2">
    <source>
        <dbReference type="EMBL" id="SPO37341.1"/>
    </source>
</evidence>
<dbReference type="AlphaFoldDB" id="A0A5C3F223"/>
<proteinExistence type="predicted"/>
<evidence type="ECO:0000256" key="1">
    <source>
        <dbReference type="SAM" id="MobiDB-lite"/>
    </source>
</evidence>
<keyword evidence="3" id="KW-1185">Reference proteome</keyword>
<sequence>MSLSLAPSPQPGPAAVGAHTAGCASMVCCLRLSPGRIAWHLVRTVTEAESRVDISQLQLRRRPGYGRRYHGRPGKRFGCGPSDGQYADERSGTPPAGAAAAAAAAAAWQEASSRQAGAKARGWNGTGREGRVVCVAILRRRTDDATPPYYGIRWPPPLVDNDPAVSRWPGSAGRGLAVAFAVVDSGSLAVRTGCDGERLDTTSRWPACWAGPYMLPGVRDASDPRLPARFFGRCAPRDCERLARINLLPSKQATSFGSSLSMAWASPRLLSRRSYSES</sequence>
<name>A0A5C3F223_9BASI</name>
<gene>
    <name evidence="2" type="ORF">PSFLO_02814</name>
</gene>
<evidence type="ECO:0000313" key="3">
    <source>
        <dbReference type="Proteomes" id="UP000323386"/>
    </source>
</evidence>
<dbReference type="Proteomes" id="UP000323386">
    <property type="component" value="Unassembled WGS sequence"/>
</dbReference>
<feature type="region of interest" description="Disordered" evidence="1">
    <location>
        <begin position="64"/>
        <end position="95"/>
    </location>
</feature>
<organism evidence="2 3">
    <name type="scientific">Pseudozyma flocculosa</name>
    <dbReference type="NCBI Taxonomy" id="84751"/>
    <lineage>
        <taxon>Eukaryota</taxon>
        <taxon>Fungi</taxon>
        <taxon>Dikarya</taxon>
        <taxon>Basidiomycota</taxon>
        <taxon>Ustilaginomycotina</taxon>
        <taxon>Ustilaginomycetes</taxon>
        <taxon>Ustilaginales</taxon>
        <taxon>Ustilaginaceae</taxon>
        <taxon>Pseudozyma</taxon>
    </lineage>
</organism>
<accession>A0A5C3F223</accession>
<dbReference type="EMBL" id="OOIP01000006">
    <property type="protein sequence ID" value="SPO37341.1"/>
    <property type="molecule type" value="Genomic_DNA"/>
</dbReference>
<feature type="compositionally biased region" description="Basic residues" evidence="1">
    <location>
        <begin position="64"/>
        <end position="75"/>
    </location>
</feature>
<protein>
    <submittedName>
        <fullName evidence="2">Uncharacterized protein</fullName>
    </submittedName>
</protein>
<reference evidence="2 3" key="1">
    <citation type="submission" date="2018-03" db="EMBL/GenBank/DDBJ databases">
        <authorList>
            <person name="Guldener U."/>
        </authorList>
    </citation>
    <scope>NUCLEOTIDE SEQUENCE [LARGE SCALE GENOMIC DNA]</scope>
    <source>
        <strain evidence="2 3">DAOM196992</strain>
    </source>
</reference>